<keyword evidence="3" id="KW-1185">Reference proteome</keyword>
<dbReference type="GO" id="GO:0044877">
    <property type="term" value="F:protein-containing complex binding"/>
    <property type="evidence" value="ECO:0007669"/>
    <property type="project" value="TreeGrafter"/>
</dbReference>
<dbReference type="KEGG" id="mspg:F6B93_00690"/>
<dbReference type="AlphaFoldDB" id="A0A975JUV3"/>
<dbReference type="InterPro" id="IPR016040">
    <property type="entry name" value="NAD(P)-bd_dom"/>
</dbReference>
<dbReference type="PANTHER" id="PTHR12126">
    <property type="entry name" value="NADH-UBIQUINONE OXIDOREDUCTASE 39 KDA SUBUNIT-RELATED"/>
    <property type="match status" value="1"/>
</dbReference>
<name>A0A975JUV3_9MYCO</name>
<dbReference type="Gene3D" id="3.40.50.720">
    <property type="entry name" value="NAD(P)-binding Rossmann-like Domain"/>
    <property type="match status" value="1"/>
</dbReference>
<sequence length="299" mass="32365">MTAAQHGNRTSPRRVVLAGGTGYLGSHIAHELARRGHWCRLICRDPAVARQRAIPANEVVQAQVTDPATLAGVCEGADAVISSVGITRQRDGLAYRDVDYRANRNLLDAARNAGLRSFVYVSVLDGDRLRFLRGCDAKEQFVDDLARSPISGCVVRPTGFYSDMTAFLTMARRGRVWLFGDGQARINPIHGSDLAEVCVDALNRPGDVIAVGGPDVLTYNEIAALAFAALDSQPVVTHLPDIIRRAAPWVLRRTTPQTIYGPVEFLLTVLGRDMVAPRHGNCHLADHYHALAGTALQGG</sequence>
<proteinExistence type="predicted"/>
<gene>
    <name evidence="2" type="ORF">F6B93_00690</name>
</gene>
<accession>A0A975JUV3</accession>
<feature type="domain" description="NAD(P)-binding" evidence="1">
    <location>
        <begin position="19"/>
        <end position="205"/>
    </location>
</feature>
<protein>
    <submittedName>
        <fullName evidence="2">NAD(P)H-binding protein</fullName>
    </submittedName>
</protein>
<evidence type="ECO:0000259" key="1">
    <source>
        <dbReference type="Pfam" id="PF13460"/>
    </source>
</evidence>
<evidence type="ECO:0000313" key="2">
    <source>
        <dbReference type="EMBL" id="QUR65793.1"/>
    </source>
</evidence>
<dbReference type="EMBL" id="CP046600">
    <property type="protein sequence ID" value="QUR65793.1"/>
    <property type="molecule type" value="Genomic_DNA"/>
</dbReference>
<dbReference type="InterPro" id="IPR051207">
    <property type="entry name" value="ComplexI_NDUFA9_subunit"/>
</dbReference>
<dbReference type="Pfam" id="PF13460">
    <property type="entry name" value="NAD_binding_10"/>
    <property type="match status" value="1"/>
</dbReference>
<dbReference type="SUPFAM" id="SSF51735">
    <property type="entry name" value="NAD(P)-binding Rossmann-fold domains"/>
    <property type="match status" value="1"/>
</dbReference>
<dbReference type="PANTHER" id="PTHR12126:SF11">
    <property type="entry name" value="NADH DEHYDROGENASE [UBIQUINONE] 1 ALPHA SUBCOMPLEX SUBUNIT 9, MITOCHONDRIAL"/>
    <property type="match status" value="1"/>
</dbReference>
<dbReference type="Proteomes" id="UP000682202">
    <property type="component" value="Chromosome"/>
</dbReference>
<reference evidence="2" key="1">
    <citation type="submission" date="2019-12" db="EMBL/GenBank/DDBJ databases">
        <title>Mycobacterium spongiae sp. nov.</title>
        <authorList>
            <person name="Stinear T."/>
        </authorList>
    </citation>
    <scope>NUCLEOTIDE SEQUENCE</scope>
    <source>
        <strain evidence="2">FSD4b-SM</strain>
    </source>
</reference>
<dbReference type="InterPro" id="IPR036291">
    <property type="entry name" value="NAD(P)-bd_dom_sf"/>
</dbReference>
<evidence type="ECO:0000313" key="3">
    <source>
        <dbReference type="Proteomes" id="UP000682202"/>
    </source>
</evidence>
<dbReference type="CDD" id="cd05243">
    <property type="entry name" value="SDR_a5"/>
    <property type="match status" value="1"/>
</dbReference>
<organism evidence="2 3">
    <name type="scientific">Mycobacterium spongiae</name>
    <dbReference type="NCBI Taxonomy" id="886343"/>
    <lineage>
        <taxon>Bacteria</taxon>
        <taxon>Bacillati</taxon>
        <taxon>Actinomycetota</taxon>
        <taxon>Actinomycetes</taxon>
        <taxon>Mycobacteriales</taxon>
        <taxon>Mycobacteriaceae</taxon>
        <taxon>Mycobacterium</taxon>
    </lineage>
</organism>